<gene>
    <name evidence="2" type="ORF">RIMI_LOCUS18382418</name>
</gene>
<evidence type="ECO:0000313" key="3">
    <source>
        <dbReference type="Proteomes" id="UP001176940"/>
    </source>
</evidence>
<protein>
    <submittedName>
        <fullName evidence="2">Uncharacterized protein</fullName>
    </submittedName>
</protein>
<organism evidence="2 3">
    <name type="scientific">Ranitomeya imitator</name>
    <name type="common">mimic poison frog</name>
    <dbReference type="NCBI Taxonomy" id="111125"/>
    <lineage>
        <taxon>Eukaryota</taxon>
        <taxon>Metazoa</taxon>
        <taxon>Chordata</taxon>
        <taxon>Craniata</taxon>
        <taxon>Vertebrata</taxon>
        <taxon>Euteleostomi</taxon>
        <taxon>Amphibia</taxon>
        <taxon>Batrachia</taxon>
        <taxon>Anura</taxon>
        <taxon>Neobatrachia</taxon>
        <taxon>Hyloidea</taxon>
        <taxon>Dendrobatidae</taxon>
        <taxon>Dendrobatinae</taxon>
        <taxon>Ranitomeya</taxon>
    </lineage>
</organism>
<dbReference type="PANTHER" id="PTHR12369">
    <property type="entry name" value="CHONDROITIN SYNTHASE"/>
    <property type="match status" value="1"/>
</dbReference>
<dbReference type="Proteomes" id="UP001176940">
    <property type="component" value="Unassembled WGS sequence"/>
</dbReference>
<accession>A0ABN9M9U4</accession>
<comment type="caution">
    <text evidence="2">The sequence shown here is derived from an EMBL/GenBank/DDBJ whole genome shotgun (WGS) entry which is preliminary data.</text>
</comment>
<sequence>MATALLMDVVFEETEVTDLVLCNLLLASKRYYFELLHKQDDKGTDHVELAWRPSSVDSQFSLIDSQFLSLFSDDVNLPLGNTSLITIPLLPMKRVHSVLPSCQYRPSYLVEGYPLQRYQGLQFISSKRSECSRLLPVISHFRLPYEKRMFASHTCTLMTTHGSVTHGEGQRVHVPGEPAIQTQAEI</sequence>
<evidence type="ECO:0000256" key="1">
    <source>
        <dbReference type="SAM" id="MobiDB-lite"/>
    </source>
</evidence>
<feature type="region of interest" description="Disordered" evidence="1">
    <location>
        <begin position="166"/>
        <end position="186"/>
    </location>
</feature>
<evidence type="ECO:0000313" key="2">
    <source>
        <dbReference type="EMBL" id="CAJ0962796.1"/>
    </source>
</evidence>
<name>A0ABN9M9U4_9NEOB</name>
<dbReference type="EMBL" id="CAUEEQ010055879">
    <property type="protein sequence ID" value="CAJ0962796.1"/>
    <property type="molecule type" value="Genomic_DNA"/>
</dbReference>
<keyword evidence="3" id="KW-1185">Reference proteome</keyword>
<proteinExistence type="predicted"/>
<reference evidence="2" key="1">
    <citation type="submission" date="2023-07" db="EMBL/GenBank/DDBJ databases">
        <authorList>
            <person name="Stuckert A."/>
        </authorList>
    </citation>
    <scope>NUCLEOTIDE SEQUENCE</scope>
</reference>
<dbReference type="PANTHER" id="PTHR12369:SF15">
    <property type="entry name" value="BETA-1,4-N-ACETYLGALACTOSAMINYLTRANSFERASE 3"/>
    <property type="match status" value="1"/>
</dbReference>
<dbReference type="InterPro" id="IPR051227">
    <property type="entry name" value="CS_glycosyltransferase"/>
</dbReference>